<dbReference type="SMART" id="SM00644">
    <property type="entry name" value="Ami_2"/>
    <property type="match status" value="1"/>
</dbReference>
<dbReference type="InterPro" id="IPR002502">
    <property type="entry name" value="Amidase_domain"/>
</dbReference>
<name>A0A286TWI9_9BACT</name>
<proteinExistence type="inferred from homology"/>
<comment type="caution">
    <text evidence="4">The sequence shown here is derived from an EMBL/GenBank/DDBJ whole genome shotgun (WGS) entry which is preliminary data.</text>
</comment>
<dbReference type="EMBL" id="BAOS01000010">
    <property type="protein sequence ID" value="GAX60257.1"/>
    <property type="molecule type" value="Genomic_DNA"/>
</dbReference>
<dbReference type="Pfam" id="PF01510">
    <property type="entry name" value="Amidase_2"/>
    <property type="match status" value="1"/>
</dbReference>
<evidence type="ECO:0000259" key="2">
    <source>
        <dbReference type="SMART" id="SM00644"/>
    </source>
</evidence>
<dbReference type="InterPro" id="IPR015510">
    <property type="entry name" value="PGRP"/>
</dbReference>
<sequence>MIVIKYKWAYLMFLIFIMPVMYGCSSTQVTTLPTLPTYKPEKPLPNIDIVIPYGVRKELNQFKIRPWKYIVIHHSASDRGNAVSIDKYHKEERGWVNGLGYDFLIGNGNGSRDGQIEVGGRWNKQIDGAHAGNPEYNKYGIGICLVGNFDNDYPTNQQISSLLYLINYLQKRCNIPKENIIMHKTFRKTVCPGKRFPYNKLMARLK</sequence>
<dbReference type="PANTHER" id="PTHR11022">
    <property type="entry name" value="PEPTIDOGLYCAN RECOGNITION PROTEIN"/>
    <property type="match status" value="1"/>
</dbReference>
<evidence type="ECO:0000313" key="4">
    <source>
        <dbReference type="EMBL" id="GAX60257.1"/>
    </source>
</evidence>
<dbReference type="GO" id="GO:0008270">
    <property type="term" value="F:zinc ion binding"/>
    <property type="evidence" value="ECO:0007669"/>
    <property type="project" value="InterPro"/>
</dbReference>
<reference evidence="5" key="1">
    <citation type="journal article" date="2017" name="Environ. Microbiol. Rep.">
        <title>Genetic Diversity of Marine Anaerobic Ammonium-Oxidizing Bacteria as Revealed by Genomic and Proteomic Analyses of 'Candidatus Scalindua japonica'.</title>
        <authorList>
            <person name="Oshiki M."/>
            <person name="Mizuto K."/>
            <person name="Kimura Z."/>
            <person name="Kindaichi T."/>
            <person name="Satoh H."/>
            <person name="Okabe S."/>
        </authorList>
    </citation>
    <scope>NUCLEOTIDE SEQUENCE [LARGE SCALE GENOMIC DNA]</scope>
    <source>
        <strain evidence="5">husup-a2</strain>
    </source>
</reference>
<feature type="domain" description="N-acetylmuramoyl-L-alanine amidase" evidence="2">
    <location>
        <begin position="57"/>
        <end position="193"/>
    </location>
</feature>
<dbReference type="OrthoDB" id="9811296at2"/>
<feature type="domain" description="Peptidoglycan recognition protein family" evidence="3">
    <location>
        <begin position="45"/>
        <end position="187"/>
    </location>
</feature>
<protein>
    <submittedName>
        <fullName evidence="4">N-acetylmuramoyl-L-alanine amidase</fullName>
    </submittedName>
</protein>
<dbReference type="SUPFAM" id="SSF55846">
    <property type="entry name" value="N-acetylmuramoyl-L-alanine amidase-like"/>
    <property type="match status" value="1"/>
</dbReference>
<organism evidence="4 5">
    <name type="scientific">Candidatus Scalindua japonica</name>
    <dbReference type="NCBI Taxonomy" id="1284222"/>
    <lineage>
        <taxon>Bacteria</taxon>
        <taxon>Pseudomonadati</taxon>
        <taxon>Planctomycetota</taxon>
        <taxon>Candidatus Brocadiia</taxon>
        <taxon>Candidatus Brocadiales</taxon>
        <taxon>Candidatus Scalinduaceae</taxon>
        <taxon>Candidatus Scalindua</taxon>
    </lineage>
</organism>
<evidence type="ECO:0000256" key="1">
    <source>
        <dbReference type="ARBA" id="ARBA00007553"/>
    </source>
</evidence>
<dbReference type="CDD" id="cd06583">
    <property type="entry name" value="PGRP"/>
    <property type="match status" value="1"/>
</dbReference>
<dbReference type="SMART" id="SM00701">
    <property type="entry name" value="PGRP"/>
    <property type="match status" value="1"/>
</dbReference>
<dbReference type="Proteomes" id="UP000218542">
    <property type="component" value="Unassembled WGS sequence"/>
</dbReference>
<dbReference type="PANTHER" id="PTHR11022:SF41">
    <property type="entry name" value="PEPTIDOGLYCAN-RECOGNITION PROTEIN LC-RELATED"/>
    <property type="match status" value="1"/>
</dbReference>
<dbReference type="Gene3D" id="3.40.80.10">
    <property type="entry name" value="Peptidoglycan recognition protein-like"/>
    <property type="match status" value="1"/>
</dbReference>
<keyword evidence="5" id="KW-1185">Reference proteome</keyword>
<dbReference type="InterPro" id="IPR036505">
    <property type="entry name" value="Amidase/PGRP_sf"/>
</dbReference>
<comment type="similarity">
    <text evidence="1">Belongs to the N-acetylmuramoyl-L-alanine amidase 2 family.</text>
</comment>
<evidence type="ECO:0000313" key="5">
    <source>
        <dbReference type="Proteomes" id="UP000218542"/>
    </source>
</evidence>
<evidence type="ECO:0000259" key="3">
    <source>
        <dbReference type="SMART" id="SM00701"/>
    </source>
</evidence>
<dbReference type="PROSITE" id="PS51257">
    <property type="entry name" value="PROKAR_LIPOPROTEIN"/>
    <property type="match status" value="1"/>
</dbReference>
<dbReference type="InterPro" id="IPR006619">
    <property type="entry name" value="PGRP_domain_met/bac"/>
</dbReference>
<gene>
    <name evidence="4" type="ORF">SCALIN_C10_0017</name>
</gene>
<dbReference type="GO" id="GO:0009253">
    <property type="term" value="P:peptidoglycan catabolic process"/>
    <property type="evidence" value="ECO:0007669"/>
    <property type="project" value="InterPro"/>
</dbReference>
<dbReference type="AlphaFoldDB" id="A0A286TWI9"/>
<accession>A0A286TWI9</accession>
<dbReference type="GO" id="GO:0008745">
    <property type="term" value="F:N-acetylmuramoyl-L-alanine amidase activity"/>
    <property type="evidence" value="ECO:0007669"/>
    <property type="project" value="InterPro"/>
</dbReference>